<dbReference type="InterPro" id="IPR010730">
    <property type="entry name" value="HET"/>
</dbReference>
<dbReference type="GeneID" id="87889253"/>
<keyword evidence="3" id="KW-1185">Reference proteome</keyword>
<dbReference type="Pfam" id="PF06985">
    <property type="entry name" value="HET"/>
    <property type="match status" value="1"/>
</dbReference>
<reference evidence="2" key="2">
    <citation type="submission" date="2023-06" db="EMBL/GenBank/DDBJ databases">
        <authorList>
            <consortium name="Lawrence Berkeley National Laboratory"/>
            <person name="Mondo S.J."/>
            <person name="Hensen N."/>
            <person name="Bonometti L."/>
            <person name="Westerberg I."/>
            <person name="Brannstrom I.O."/>
            <person name="Guillou S."/>
            <person name="Cros-Aarteil S."/>
            <person name="Calhoun S."/>
            <person name="Haridas S."/>
            <person name="Kuo A."/>
            <person name="Pangilinan J."/>
            <person name="Riley R."/>
            <person name="Labutti K."/>
            <person name="Andreopoulos B."/>
            <person name="Lipzen A."/>
            <person name="Chen C."/>
            <person name="Yanf M."/>
            <person name="Daum C."/>
            <person name="Ng V."/>
            <person name="Clum A."/>
            <person name="Steindorff A."/>
            <person name="Ohm R."/>
            <person name="Martin F."/>
            <person name="Silar P."/>
            <person name="Natvig D."/>
            <person name="Lalanne C."/>
            <person name="Gautier V."/>
            <person name="Ament-Velasquez S.L."/>
            <person name="Kruys A."/>
            <person name="Hutchinson M.I."/>
            <person name="Powell A.J."/>
            <person name="Barry K."/>
            <person name="Miller A.N."/>
            <person name="Grigoriev I.V."/>
            <person name="Debuchy R."/>
            <person name="Gladieux P."/>
            <person name="Thoren M.H."/>
            <person name="Johannesson H."/>
        </authorList>
    </citation>
    <scope>NUCLEOTIDE SEQUENCE</scope>
    <source>
        <strain evidence="2">CBS 333.67</strain>
    </source>
</reference>
<organism evidence="2 3">
    <name type="scientific">Chaetomium strumarium</name>
    <dbReference type="NCBI Taxonomy" id="1170767"/>
    <lineage>
        <taxon>Eukaryota</taxon>
        <taxon>Fungi</taxon>
        <taxon>Dikarya</taxon>
        <taxon>Ascomycota</taxon>
        <taxon>Pezizomycotina</taxon>
        <taxon>Sordariomycetes</taxon>
        <taxon>Sordariomycetidae</taxon>
        <taxon>Sordariales</taxon>
        <taxon>Chaetomiaceae</taxon>
        <taxon>Chaetomium</taxon>
    </lineage>
</organism>
<proteinExistence type="predicted"/>
<dbReference type="EMBL" id="JAUDZG010000004">
    <property type="protein sequence ID" value="KAK3305966.1"/>
    <property type="molecule type" value="Genomic_DNA"/>
</dbReference>
<dbReference type="Proteomes" id="UP001273166">
    <property type="component" value="Unassembled WGS sequence"/>
</dbReference>
<evidence type="ECO:0000259" key="1">
    <source>
        <dbReference type="Pfam" id="PF06985"/>
    </source>
</evidence>
<accession>A0AAJ0GTN3</accession>
<comment type="caution">
    <text evidence="2">The sequence shown here is derived from an EMBL/GenBank/DDBJ whole genome shotgun (WGS) entry which is preliminary data.</text>
</comment>
<evidence type="ECO:0000313" key="3">
    <source>
        <dbReference type="Proteomes" id="UP001273166"/>
    </source>
</evidence>
<dbReference type="PANTHER" id="PTHR24148:SF64">
    <property type="entry name" value="HETEROKARYON INCOMPATIBILITY DOMAIN-CONTAINING PROTEIN"/>
    <property type="match status" value="1"/>
</dbReference>
<dbReference type="AlphaFoldDB" id="A0AAJ0GTN3"/>
<dbReference type="RefSeq" id="XP_062721746.1">
    <property type="nucleotide sequence ID" value="XM_062870424.1"/>
</dbReference>
<dbReference type="InterPro" id="IPR052895">
    <property type="entry name" value="HetReg/Transcr_Mod"/>
</dbReference>
<gene>
    <name evidence="2" type="ORF">B0T15DRAFT_556565</name>
</gene>
<dbReference type="PANTHER" id="PTHR24148">
    <property type="entry name" value="ANKYRIN REPEAT DOMAIN-CONTAINING PROTEIN 39 HOMOLOG-RELATED"/>
    <property type="match status" value="1"/>
</dbReference>
<feature type="domain" description="Heterokaryon incompatibility" evidence="1">
    <location>
        <begin position="13"/>
        <end position="187"/>
    </location>
</feature>
<name>A0AAJ0GTN3_9PEZI</name>
<sequence>MLENVSLDSVPPYEAISYGWQDTGTVDVHDVGIKANGHITQAQNKLTITKSLFAALGDIRRATPALKTRTVWADGICINQRDTPERNAQVRLMDQVYTKAQQVITYIGEGDSNTQSAIALAEKMLAVGRASEPVTRHEKREERDKQQCELLGIEFTDFIKPHPSPIVGALQSMLDAPWSRRLWIVQESVLNSHMLMMCGPHEMPWTMLHDLGLLMSEGKLVRVVRLGDLGNPDFENGMLSSWQMIRRMGWFRERFFKAKRLAMIDLIHLTNKMLCFDPRDRIYALYGVFRAISASPSEFDLEVDYNKTVAQVYIDAAQLSMTRSGGLGVFATIQFEPEQPGLPSWMPDWELAEKTDIFRLSCEQAYHASGCTRP</sequence>
<reference evidence="2" key="1">
    <citation type="journal article" date="2023" name="Mol. Phylogenet. Evol.">
        <title>Genome-scale phylogeny and comparative genomics of the fungal order Sordariales.</title>
        <authorList>
            <person name="Hensen N."/>
            <person name="Bonometti L."/>
            <person name="Westerberg I."/>
            <person name="Brannstrom I.O."/>
            <person name="Guillou S."/>
            <person name="Cros-Aarteil S."/>
            <person name="Calhoun S."/>
            <person name="Haridas S."/>
            <person name="Kuo A."/>
            <person name="Mondo S."/>
            <person name="Pangilinan J."/>
            <person name="Riley R."/>
            <person name="LaButti K."/>
            <person name="Andreopoulos B."/>
            <person name="Lipzen A."/>
            <person name="Chen C."/>
            <person name="Yan M."/>
            <person name="Daum C."/>
            <person name="Ng V."/>
            <person name="Clum A."/>
            <person name="Steindorff A."/>
            <person name="Ohm R.A."/>
            <person name="Martin F."/>
            <person name="Silar P."/>
            <person name="Natvig D.O."/>
            <person name="Lalanne C."/>
            <person name="Gautier V."/>
            <person name="Ament-Velasquez S.L."/>
            <person name="Kruys A."/>
            <person name="Hutchinson M.I."/>
            <person name="Powell A.J."/>
            <person name="Barry K."/>
            <person name="Miller A.N."/>
            <person name="Grigoriev I.V."/>
            <person name="Debuchy R."/>
            <person name="Gladieux P."/>
            <person name="Hiltunen Thoren M."/>
            <person name="Johannesson H."/>
        </authorList>
    </citation>
    <scope>NUCLEOTIDE SEQUENCE</scope>
    <source>
        <strain evidence="2">CBS 333.67</strain>
    </source>
</reference>
<evidence type="ECO:0000313" key="2">
    <source>
        <dbReference type="EMBL" id="KAK3305966.1"/>
    </source>
</evidence>
<protein>
    <submittedName>
        <fullName evidence="2">Heterokaryon incompatibility protein-domain-containing protein</fullName>
    </submittedName>
</protein>